<evidence type="ECO:0000256" key="5">
    <source>
        <dbReference type="ARBA" id="ARBA00023015"/>
    </source>
</evidence>
<sequence length="261" mass="29862">MNSRVLDEFHVPENVSGNFKAKCKHCESYISGSTKATSNFLTHVKRKHRDAYLRVIEIKKEDLGQSKISTFARGTTKYSSNDPNQQQITDSLVHFIAGDLQPLSIVDSKYFQNLLGKLNPKYQFPSRKHLSTKLIPEKSTEIRNELKGNLAKAISVCLTIDIWSNRQMRGFLGITGHYIHEWQMKSVMICCKRFKGKHSAENIRHEYEDTVSSYDIYEKITCIISDNAANMVKAFDFALPGFEEEQKSFDDESESDGEDNC</sequence>
<dbReference type="GO" id="GO:0008270">
    <property type="term" value="F:zinc ion binding"/>
    <property type="evidence" value="ECO:0007669"/>
    <property type="project" value="UniProtKB-KW"/>
</dbReference>
<keyword evidence="6" id="KW-0804">Transcription</keyword>
<dbReference type="OMA" id="NIRHEYE"/>
<dbReference type="AlphaFoldDB" id="A0A8W8JA83"/>
<protein>
    <recommendedName>
        <fullName evidence="9">BED-type domain-containing protein</fullName>
    </recommendedName>
</protein>
<dbReference type="SUPFAM" id="SSF53098">
    <property type="entry name" value="Ribonuclease H-like"/>
    <property type="match status" value="1"/>
</dbReference>
<dbReference type="Proteomes" id="UP000005408">
    <property type="component" value="Unassembled WGS sequence"/>
</dbReference>
<evidence type="ECO:0000313" key="11">
    <source>
        <dbReference type="Proteomes" id="UP000005408"/>
    </source>
</evidence>
<name>A0A8W8JA83_MAGGI</name>
<evidence type="ECO:0000256" key="3">
    <source>
        <dbReference type="ARBA" id="ARBA00022771"/>
    </source>
</evidence>
<dbReference type="PANTHER" id="PTHR46481:SF10">
    <property type="entry name" value="ZINC FINGER BED DOMAIN-CONTAINING PROTEIN 39"/>
    <property type="match status" value="1"/>
</dbReference>
<proteinExistence type="predicted"/>
<comment type="subcellular location">
    <subcellularLocation>
        <location evidence="1">Nucleus</location>
    </subcellularLocation>
</comment>
<keyword evidence="2" id="KW-0479">Metal-binding</keyword>
<organism evidence="10 11">
    <name type="scientific">Magallana gigas</name>
    <name type="common">Pacific oyster</name>
    <name type="synonym">Crassostrea gigas</name>
    <dbReference type="NCBI Taxonomy" id="29159"/>
    <lineage>
        <taxon>Eukaryota</taxon>
        <taxon>Metazoa</taxon>
        <taxon>Spiralia</taxon>
        <taxon>Lophotrochozoa</taxon>
        <taxon>Mollusca</taxon>
        <taxon>Bivalvia</taxon>
        <taxon>Autobranchia</taxon>
        <taxon>Pteriomorphia</taxon>
        <taxon>Ostreida</taxon>
        <taxon>Ostreoidea</taxon>
        <taxon>Ostreidae</taxon>
        <taxon>Magallana</taxon>
    </lineage>
</organism>
<keyword evidence="5" id="KW-0805">Transcription regulation</keyword>
<dbReference type="GO" id="GO:0003677">
    <property type="term" value="F:DNA binding"/>
    <property type="evidence" value="ECO:0007669"/>
    <property type="project" value="InterPro"/>
</dbReference>
<keyword evidence="11" id="KW-1185">Reference proteome</keyword>
<keyword evidence="7" id="KW-0539">Nucleus</keyword>
<evidence type="ECO:0000256" key="8">
    <source>
        <dbReference type="PROSITE-ProRule" id="PRU00027"/>
    </source>
</evidence>
<dbReference type="PROSITE" id="PS50808">
    <property type="entry name" value="ZF_BED"/>
    <property type="match status" value="1"/>
</dbReference>
<evidence type="ECO:0000256" key="4">
    <source>
        <dbReference type="ARBA" id="ARBA00022833"/>
    </source>
</evidence>
<reference evidence="10" key="1">
    <citation type="submission" date="2022-08" db="UniProtKB">
        <authorList>
            <consortium name="EnsemblMetazoa"/>
        </authorList>
    </citation>
    <scope>IDENTIFICATION</scope>
    <source>
        <strain evidence="10">05x7-T-G4-1.051#20</strain>
    </source>
</reference>
<keyword evidence="3 8" id="KW-0863">Zinc-finger</keyword>
<dbReference type="InterPro" id="IPR003656">
    <property type="entry name" value="Znf_BED"/>
</dbReference>
<dbReference type="Pfam" id="PF02892">
    <property type="entry name" value="zf-BED"/>
    <property type="match status" value="1"/>
</dbReference>
<dbReference type="InterPro" id="IPR036236">
    <property type="entry name" value="Znf_C2H2_sf"/>
</dbReference>
<evidence type="ECO:0000256" key="6">
    <source>
        <dbReference type="ARBA" id="ARBA00023163"/>
    </source>
</evidence>
<dbReference type="GO" id="GO:0009791">
    <property type="term" value="P:post-embryonic development"/>
    <property type="evidence" value="ECO:0007669"/>
    <property type="project" value="UniProtKB-ARBA"/>
</dbReference>
<evidence type="ECO:0000256" key="2">
    <source>
        <dbReference type="ARBA" id="ARBA00022723"/>
    </source>
</evidence>
<dbReference type="SUPFAM" id="SSF140996">
    <property type="entry name" value="Hermes dimerisation domain"/>
    <property type="match status" value="1"/>
</dbReference>
<accession>A0A8W8JA83</accession>
<evidence type="ECO:0000256" key="7">
    <source>
        <dbReference type="ARBA" id="ARBA00023242"/>
    </source>
</evidence>
<dbReference type="InterPro" id="IPR012337">
    <property type="entry name" value="RNaseH-like_sf"/>
</dbReference>
<dbReference type="PANTHER" id="PTHR46481">
    <property type="entry name" value="ZINC FINGER BED DOMAIN-CONTAINING PROTEIN 4"/>
    <property type="match status" value="1"/>
</dbReference>
<feature type="domain" description="BED-type" evidence="9">
    <location>
        <begin position="20"/>
        <end position="55"/>
    </location>
</feature>
<dbReference type="SMART" id="SM00614">
    <property type="entry name" value="ZnF_BED"/>
    <property type="match status" value="1"/>
</dbReference>
<dbReference type="SUPFAM" id="SSF57667">
    <property type="entry name" value="beta-beta-alpha zinc fingers"/>
    <property type="match status" value="1"/>
</dbReference>
<dbReference type="EnsemblMetazoa" id="G18083.1">
    <property type="protein sequence ID" value="G18083.1:cds"/>
    <property type="gene ID" value="G18083"/>
</dbReference>
<evidence type="ECO:0000259" key="9">
    <source>
        <dbReference type="PROSITE" id="PS50808"/>
    </source>
</evidence>
<dbReference type="OrthoDB" id="10046233at2759"/>
<keyword evidence="4" id="KW-0862">Zinc</keyword>
<dbReference type="InterPro" id="IPR052035">
    <property type="entry name" value="ZnF_BED_domain_contain"/>
</dbReference>
<evidence type="ECO:0000256" key="1">
    <source>
        <dbReference type="ARBA" id="ARBA00004123"/>
    </source>
</evidence>
<dbReference type="GO" id="GO:0005634">
    <property type="term" value="C:nucleus"/>
    <property type="evidence" value="ECO:0007669"/>
    <property type="project" value="UniProtKB-SubCell"/>
</dbReference>
<evidence type="ECO:0000313" key="10">
    <source>
        <dbReference type="EnsemblMetazoa" id="G18083.1:cds"/>
    </source>
</evidence>